<organism evidence="4">
    <name type="scientific">marine sediment metagenome</name>
    <dbReference type="NCBI Taxonomy" id="412755"/>
    <lineage>
        <taxon>unclassified sequences</taxon>
        <taxon>metagenomes</taxon>
        <taxon>ecological metagenomes</taxon>
    </lineage>
</organism>
<dbReference type="PANTHER" id="PTHR32089">
    <property type="entry name" value="METHYL-ACCEPTING CHEMOTAXIS PROTEIN MCPB"/>
    <property type="match status" value="1"/>
</dbReference>
<proteinExistence type="predicted"/>
<feature type="compositionally biased region" description="Basic and acidic residues" evidence="1">
    <location>
        <begin position="276"/>
        <end position="325"/>
    </location>
</feature>
<name>A0A0F9AGW0_9ZZZZ</name>
<dbReference type="SUPFAM" id="SSF158472">
    <property type="entry name" value="HAMP domain-like"/>
    <property type="match status" value="1"/>
</dbReference>
<dbReference type="EMBL" id="LAZR01057764">
    <property type="protein sequence ID" value="KKK71381.1"/>
    <property type="molecule type" value="Genomic_DNA"/>
</dbReference>
<evidence type="ECO:0000313" key="4">
    <source>
        <dbReference type="EMBL" id="KKK71381.1"/>
    </source>
</evidence>
<dbReference type="PROSITE" id="PS50885">
    <property type="entry name" value="HAMP"/>
    <property type="match status" value="1"/>
</dbReference>
<feature type="non-terminal residue" evidence="4">
    <location>
        <position position="383"/>
    </location>
</feature>
<dbReference type="AlphaFoldDB" id="A0A0F9AGW0"/>
<feature type="domain" description="HAMP" evidence="3">
    <location>
        <begin position="223"/>
        <end position="274"/>
    </location>
</feature>
<dbReference type="Pfam" id="PF00672">
    <property type="entry name" value="HAMP"/>
    <property type="match status" value="1"/>
</dbReference>
<dbReference type="PANTHER" id="PTHR32089:SF112">
    <property type="entry name" value="LYSOZYME-LIKE PROTEIN-RELATED"/>
    <property type="match status" value="1"/>
</dbReference>
<feature type="compositionally biased region" description="Basic and acidic residues" evidence="1">
    <location>
        <begin position="332"/>
        <end position="343"/>
    </location>
</feature>
<keyword evidence="2" id="KW-1133">Transmembrane helix</keyword>
<keyword evidence="2" id="KW-0472">Membrane</keyword>
<gene>
    <name evidence="4" type="ORF">LCGC14_2914480</name>
</gene>
<dbReference type="InterPro" id="IPR003660">
    <property type="entry name" value="HAMP_dom"/>
</dbReference>
<protein>
    <recommendedName>
        <fullName evidence="3">HAMP domain-containing protein</fullName>
    </recommendedName>
</protein>
<sequence>FYTVCQESDYQTNLVSGKYSRSNLGGLVQKVLRSRNFGIADFEPYAPSNGEPSAFIAQPVVHQGDVEIIVALQLPLDTINAIMGVRAGMGETGETYLVGPDKLMRSDSFLDAAGHSVAASFAGTLEKNGVDTEAATEALSGNKDAKLIQDYNDNPVLSAYAPVDVFGTTWALLAEIDKAEAFAPIDEMKAQADSSQSTLFWIVLSITVVSIVVIALVAWGIARMLSNPVEKVAGVLKLVAAGDYSQKTDVDSKDEIGQMASLNVAIDAVSQAMQDVKDAAEREKQAQAEKAEQERLAAEAEQRRQEEEAKKERELAEAEQKRQEEQAAAERQQAEEEQRKAEVLRGKVNQLLDVVGAAAEGDLTKKVTVEGDEAIDELAAGIK</sequence>
<accession>A0A0F9AGW0</accession>
<dbReference type="Gene3D" id="3.30.450.20">
    <property type="entry name" value="PAS domain"/>
    <property type="match status" value="1"/>
</dbReference>
<feature type="transmembrane region" description="Helical" evidence="2">
    <location>
        <begin position="199"/>
        <end position="222"/>
    </location>
</feature>
<evidence type="ECO:0000256" key="2">
    <source>
        <dbReference type="SAM" id="Phobius"/>
    </source>
</evidence>
<dbReference type="SMART" id="SM00304">
    <property type="entry name" value="HAMP"/>
    <property type="match status" value="1"/>
</dbReference>
<dbReference type="GO" id="GO:0007165">
    <property type="term" value="P:signal transduction"/>
    <property type="evidence" value="ECO:0007669"/>
    <property type="project" value="InterPro"/>
</dbReference>
<reference evidence="4" key="1">
    <citation type="journal article" date="2015" name="Nature">
        <title>Complex archaea that bridge the gap between prokaryotes and eukaryotes.</title>
        <authorList>
            <person name="Spang A."/>
            <person name="Saw J.H."/>
            <person name="Jorgensen S.L."/>
            <person name="Zaremba-Niedzwiedzka K."/>
            <person name="Martijn J."/>
            <person name="Lind A.E."/>
            <person name="van Eijk R."/>
            <person name="Schleper C."/>
            <person name="Guy L."/>
            <person name="Ettema T.J."/>
        </authorList>
    </citation>
    <scope>NUCLEOTIDE SEQUENCE</scope>
</reference>
<dbReference type="Gene3D" id="6.10.340.10">
    <property type="match status" value="1"/>
</dbReference>
<evidence type="ECO:0000256" key="1">
    <source>
        <dbReference type="SAM" id="MobiDB-lite"/>
    </source>
</evidence>
<keyword evidence="2" id="KW-0812">Transmembrane</keyword>
<evidence type="ECO:0000259" key="3">
    <source>
        <dbReference type="PROSITE" id="PS50885"/>
    </source>
</evidence>
<comment type="caution">
    <text evidence="4">The sequence shown here is derived from an EMBL/GenBank/DDBJ whole genome shotgun (WGS) entry which is preliminary data.</text>
</comment>
<feature type="region of interest" description="Disordered" evidence="1">
    <location>
        <begin position="276"/>
        <end position="343"/>
    </location>
</feature>
<dbReference type="CDD" id="cd06225">
    <property type="entry name" value="HAMP"/>
    <property type="match status" value="1"/>
</dbReference>
<feature type="non-terminal residue" evidence="4">
    <location>
        <position position="1"/>
    </location>
</feature>
<dbReference type="GO" id="GO:0016020">
    <property type="term" value="C:membrane"/>
    <property type="evidence" value="ECO:0007669"/>
    <property type="project" value="InterPro"/>
</dbReference>